<dbReference type="AlphaFoldDB" id="A0A6J2UCB2"/>
<evidence type="ECO:0000313" key="1">
    <source>
        <dbReference type="Proteomes" id="UP000504634"/>
    </source>
</evidence>
<dbReference type="GeneID" id="115632945"/>
<organism evidence="1 2">
    <name type="scientific">Drosophila lebanonensis</name>
    <name type="common">Fruit fly</name>
    <name type="synonym">Scaptodrosophila lebanonensis</name>
    <dbReference type="NCBI Taxonomy" id="7225"/>
    <lineage>
        <taxon>Eukaryota</taxon>
        <taxon>Metazoa</taxon>
        <taxon>Ecdysozoa</taxon>
        <taxon>Arthropoda</taxon>
        <taxon>Hexapoda</taxon>
        <taxon>Insecta</taxon>
        <taxon>Pterygota</taxon>
        <taxon>Neoptera</taxon>
        <taxon>Endopterygota</taxon>
        <taxon>Diptera</taxon>
        <taxon>Brachycera</taxon>
        <taxon>Muscomorpha</taxon>
        <taxon>Ephydroidea</taxon>
        <taxon>Drosophilidae</taxon>
        <taxon>Scaptodrosophila</taxon>
    </lineage>
</organism>
<reference evidence="2" key="1">
    <citation type="submission" date="2025-08" db="UniProtKB">
        <authorList>
            <consortium name="RefSeq"/>
        </authorList>
    </citation>
    <scope>IDENTIFICATION</scope>
    <source>
        <strain evidence="2">11010-0011.00</strain>
        <tissue evidence="2">Whole body</tissue>
    </source>
</reference>
<evidence type="ECO:0000313" key="2">
    <source>
        <dbReference type="RefSeq" id="XP_030386101.1"/>
    </source>
</evidence>
<proteinExistence type="predicted"/>
<gene>
    <name evidence="2" type="primary">LOC115632945</name>
</gene>
<sequence>MSKIDTGPRGSYLNERCPPHYSPDVLVGYWSNRRYCKINNSKGILPGMWCENTCDQHRTLSQTSYRPDIFEGVDILRSHIRRRGDAFDNLVRNTQSQVRFKSTEALKKNCTTTYTLMYDVLPKMGMDECLKLAEQNKNRLIFRLPEYDMMKSYGNLTSTGKRRALKCEEILDKAQIMGTTYGDAFKYRPKTE</sequence>
<keyword evidence="1" id="KW-1185">Reference proteome</keyword>
<dbReference type="RefSeq" id="XP_030386101.1">
    <property type="nucleotide sequence ID" value="XM_030530241.1"/>
</dbReference>
<accession>A0A6J2UCB2</accession>
<name>A0A6J2UCB2_DROLE</name>
<dbReference type="OrthoDB" id="8185227at2759"/>
<dbReference type="Proteomes" id="UP000504634">
    <property type="component" value="Unplaced"/>
</dbReference>
<protein>
    <submittedName>
        <fullName evidence="2">Uncharacterized protein LOC115632945</fullName>
    </submittedName>
</protein>